<comment type="caution">
    <text evidence="3">The sequence shown here is derived from an EMBL/GenBank/DDBJ whole genome shotgun (WGS) entry which is preliminary data.</text>
</comment>
<accession>M5PPB9</accession>
<feature type="region of interest" description="Disordered" evidence="1">
    <location>
        <begin position="61"/>
        <end position="84"/>
    </location>
</feature>
<evidence type="ECO:0000256" key="1">
    <source>
        <dbReference type="SAM" id="MobiDB-lite"/>
    </source>
</evidence>
<dbReference type="RefSeq" id="WP_005988936.1">
    <property type="nucleotide sequence ID" value="NZ_AOSV01000035.1"/>
</dbReference>
<name>M5PPB9_DESAF</name>
<gene>
    <name evidence="3" type="ORF">PCS_03161</name>
</gene>
<dbReference type="AlphaFoldDB" id="M5PPB9"/>
<dbReference type="EMBL" id="AOSV01000035">
    <property type="protein sequence ID" value="EMG36097.1"/>
    <property type="molecule type" value="Genomic_DNA"/>
</dbReference>
<evidence type="ECO:0000313" key="4">
    <source>
        <dbReference type="Proteomes" id="UP000011922"/>
    </source>
</evidence>
<proteinExistence type="predicted"/>
<organism evidence="3 4">
    <name type="scientific">Desulfocurvibacter africanus PCS</name>
    <dbReference type="NCBI Taxonomy" id="1262666"/>
    <lineage>
        <taxon>Bacteria</taxon>
        <taxon>Pseudomonadati</taxon>
        <taxon>Thermodesulfobacteriota</taxon>
        <taxon>Desulfovibrionia</taxon>
        <taxon>Desulfovibrionales</taxon>
        <taxon>Desulfovibrionaceae</taxon>
        <taxon>Desulfocurvibacter</taxon>
    </lineage>
</organism>
<dbReference type="Pfam" id="PF16778">
    <property type="entry name" value="Phage_tail_APC"/>
    <property type="match status" value="1"/>
</dbReference>
<reference evidence="3 4" key="1">
    <citation type="journal article" date="2013" name="Genome Announc.">
        <title>Draft Genome Sequence for Desulfovibrio africanus Strain PCS.</title>
        <authorList>
            <person name="Brown S.D."/>
            <person name="Utturkar S.M."/>
            <person name="Arkin A.P."/>
            <person name="Deutschbauer A.M."/>
            <person name="Elias D.A."/>
            <person name="Hazen T.C."/>
            <person name="Chakraborty R."/>
        </authorList>
    </citation>
    <scope>NUCLEOTIDE SEQUENCE [LARGE SCALE GENOMIC DNA]</scope>
    <source>
        <strain evidence="3 4">PCS</strain>
    </source>
</reference>
<dbReference type="PATRIC" id="fig|1262666.3.peg.3205"/>
<dbReference type="Proteomes" id="UP000011922">
    <property type="component" value="Unassembled WGS sequence"/>
</dbReference>
<dbReference type="InterPro" id="IPR031893">
    <property type="entry name" value="Phage_tail_APC"/>
</dbReference>
<feature type="domain" description="Phage tail assembly chaperone-like" evidence="2">
    <location>
        <begin position="14"/>
        <end position="79"/>
    </location>
</feature>
<dbReference type="Gene3D" id="6.10.140.1310">
    <property type="match status" value="1"/>
</dbReference>
<dbReference type="OrthoDB" id="5465054at2"/>
<evidence type="ECO:0000313" key="3">
    <source>
        <dbReference type="EMBL" id="EMG36097.1"/>
    </source>
</evidence>
<protein>
    <recommendedName>
        <fullName evidence="2">Phage tail assembly chaperone-like domain-containing protein</fullName>
    </recommendedName>
</protein>
<evidence type="ECO:0000259" key="2">
    <source>
        <dbReference type="Pfam" id="PF16778"/>
    </source>
</evidence>
<sequence>MAVESPAPSVDQLANAIRAKRDRRLAASDRYRLPDYPHADEAARQAWLGYRQALRNVPEQEGFPWSGANDPAVPWPAEPVGEQG</sequence>